<dbReference type="Gene3D" id="1.25.40.10">
    <property type="entry name" value="Tetratricopeptide repeat domain"/>
    <property type="match status" value="2"/>
</dbReference>
<evidence type="ECO:0008006" key="3">
    <source>
        <dbReference type="Google" id="ProtNLM"/>
    </source>
</evidence>
<keyword evidence="2" id="KW-1185">Reference proteome</keyword>
<name>A0A941ISB2_9ACTN</name>
<dbReference type="InterPro" id="IPR011990">
    <property type="entry name" value="TPR-like_helical_dom_sf"/>
</dbReference>
<dbReference type="SUPFAM" id="SSF48452">
    <property type="entry name" value="TPR-like"/>
    <property type="match status" value="2"/>
</dbReference>
<sequence length="436" mass="46645">MALKRFIKRSRVSESDREVREPARTAAAAQSPVQAARVAAMRAAHRRARELTEKGARFAQAGEHEPAIAAYREAIEVLRTGFPDRAAADGVIATLQLRTASSLRALSQTSEALATAEEGRRLLLPRFGGFTGPYRGTDALLLLEIARCMVDLGVDAGGEEAIVEAVSAAVQASRDLGEREGAAALIINSLILAADGLNKLGRNPDALKARLEAVELLRRGIEGDPAQYAPVLARQIAAAAVQHAKLEQFGRAIAAGEQCRDMVHDPTVILDLDSLKSITNNLKWLAIRLTRAGRAQDAVVFRELRVELCRRAAAKDPEQTRELATALNAHAWHLTLVGLGGQGLAYAVESIELRRAAGPAETVKEKSGLATTLHTLATILVGRDRNEEARGAIGEALEIVRTLPPEDAEKIRSSIESYEELAARLDASEGAGSGAE</sequence>
<gene>
    <name evidence="1" type="ORF">KDL01_15770</name>
</gene>
<organism evidence="1 2">
    <name type="scientific">Actinospica durhamensis</name>
    <dbReference type="NCBI Taxonomy" id="1508375"/>
    <lineage>
        <taxon>Bacteria</taxon>
        <taxon>Bacillati</taxon>
        <taxon>Actinomycetota</taxon>
        <taxon>Actinomycetes</taxon>
        <taxon>Catenulisporales</taxon>
        <taxon>Actinospicaceae</taxon>
        <taxon>Actinospica</taxon>
    </lineage>
</organism>
<dbReference type="RefSeq" id="WP_212529251.1">
    <property type="nucleotide sequence ID" value="NZ_JAGSOG010000068.1"/>
</dbReference>
<dbReference type="Proteomes" id="UP000675781">
    <property type="component" value="Unassembled WGS sequence"/>
</dbReference>
<reference evidence="1" key="1">
    <citation type="submission" date="2021-04" db="EMBL/GenBank/DDBJ databases">
        <title>Genome based classification of Actinospica acidithermotolerans sp. nov., an actinobacterium isolated from an Indonesian hot spring.</title>
        <authorList>
            <person name="Kusuma A.B."/>
            <person name="Putra K.E."/>
            <person name="Nafisah S."/>
            <person name="Loh J."/>
            <person name="Nouioui I."/>
            <person name="Goodfellow M."/>
        </authorList>
    </citation>
    <scope>NUCLEOTIDE SEQUENCE</scope>
    <source>
        <strain evidence="1">CSCA 57</strain>
    </source>
</reference>
<evidence type="ECO:0000313" key="1">
    <source>
        <dbReference type="EMBL" id="MBR7834733.1"/>
    </source>
</evidence>
<proteinExistence type="predicted"/>
<protein>
    <recommendedName>
        <fullName evidence="3">Tetratricopeptide repeat protein</fullName>
    </recommendedName>
</protein>
<accession>A0A941ISB2</accession>
<comment type="caution">
    <text evidence="1">The sequence shown here is derived from an EMBL/GenBank/DDBJ whole genome shotgun (WGS) entry which is preliminary data.</text>
</comment>
<dbReference type="AlphaFoldDB" id="A0A941ISB2"/>
<evidence type="ECO:0000313" key="2">
    <source>
        <dbReference type="Proteomes" id="UP000675781"/>
    </source>
</evidence>
<dbReference type="EMBL" id="JAGSOG010000068">
    <property type="protein sequence ID" value="MBR7834733.1"/>
    <property type="molecule type" value="Genomic_DNA"/>
</dbReference>